<dbReference type="RefSeq" id="WP_096430148.1">
    <property type="nucleotide sequence ID" value="NZ_AP018042.1"/>
</dbReference>
<comment type="similarity">
    <text evidence="1">Belongs to the sulfatase family.</text>
</comment>
<organism evidence="5 6">
    <name type="scientific">Labilibaculum antarcticum</name>
    <dbReference type="NCBI Taxonomy" id="1717717"/>
    <lineage>
        <taxon>Bacteria</taxon>
        <taxon>Pseudomonadati</taxon>
        <taxon>Bacteroidota</taxon>
        <taxon>Bacteroidia</taxon>
        <taxon>Marinilabiliales</taxon>
        <taxon>Marinifilaceae</taxon>
        <taxon>Labilibaculum</taxon>
    </lineage>
</organism>
<protein>
    <submittedName>
        <fullName evidence="5">Sulfatase</fullName>
    </submittedName>
</protein>
<feature type="domain" description="Sulfatase N-terminal" evidence="4">
    <location>
        <begin position="25"/>
        <end position="395"/>
    </location>
</feature>
<dbReference type="KEGG" id="mbas:ALGA_2817"/>
<dbReference type="InterPro" id="IPR000917">
    <property type="entry name" value="Sulfatase_N"/>
</dbReference>
<gene>
    <name evidence="5" type="ORF">ALGA_2817</name>
</gene>
<evidence type="ECO:0000256" key="3">
    <source>
        <dbReference type="SAM" id="SignalP"/>
    </source>
</evidence>
<dbReference type="InterPro" id="IPR050738">
    <property type="entry name" value="Sulfatase"/>
</dbReference>
<feature type="signal peptide" evidence="3">
    <location>
        <begin position="1"/>
        <end position="21"/>
    </location>
</feature>
<dbReference type="Gene3D" id="3.30.1120.10">
    <property type="match status" value="1"/>
</dbReference>
<feature type="chain" id="PRO_5013163715" evidence="3">
    <location>
        <begin position="22"/>
        <end position="510"/>
    </location>
</feature>
<dbReference type="PANTHER" id="PTHR42693:SF53">
    <property type="entry name" value="ENDO-4-O-SULFATASE"/>
    <property type="match status" value="1"/>
</dbReference>
<reference evidence="6" key="2">
    <citation type="journal article" date="2020" name="Antonie Van Leeuwenhoek">
        <title>Labilibaculum antarcticum sp. nov., a novel facultative anaerobic, psychrotorelant bacterium isolated from marine sediment of Antarctica.</title>
        <authorList>
            <person name="Watanabe M."/>
            <person name="Kojima H."/>
            <person name="Fukui M."/>
        </authorList>
    </citation>
    <scope>NUCLEOTIDE SEQUENCE [LARGE SCALE GENOMIC DNA]</scope>
    <source>
        <strain evidence="6">SPP2</strain>
    </source>
</reference>
<evidence type="ECO:0000259" key="4">
    <source>
        <dbReference type="Pfam" id="PF00884"/>
    </source>
</evidence>
<dbReference type="GO" id="GO:0004065">
    <property type="term" value="F:arylsulfatase activity"/>
    <property type="evidence" value="ECO:0007669"/>
    <property type="project" value="TreeGrafter"/>
</dbReference>
<dbReference type="Proteomes" id="UP000218267">
    <property type="component" value="Chromosome"/>
</dbReference>
<dbReference type="PANTHER" id="PTHR42693">
    <property type="entry name" value="ARYLSULFATASE FAMILY MEMBER"/>
    <property type="match status" value="1"/>
</dbReference>
<evidence type="ECO:0000256" key="1">
    <source>
        <dbReference type="ARBA" id="ARBA00008779"/>
    </source>
</evidence>
<dbReference type="Gene3D" id="3.40.720.10">
    <property type="entry name" value="Alkaline Phosphatase, subunit A"/>
    <property type="match status" value="1"/>
</dbReference>
<keyword evidence="6" id="KW-1185">Reference proteome</keyword>
<dbReference type="SUPFAM" id="SSF53649">
    <property type="entry name" value="Alkaline phosphatase-like"/>
    <property type="match status" value="1"/>
</dbReference>
<accession>A0A1Y1CLF1</accession>
<dbReference type="Pfam" id="PF00884">
    <property type="entry name" value="Sulfatase"/>
    <property type="match status" value="1"/>
</dbReference>
<evidence type="ECO:0000313" key="6">
    <source>
        <dbReference type="Proteomes" id="UP000218267"/>
    </source>
</evidence>
<dbReference type="InterPro" id="IPR017850">
    <property type="entry name" value="Alkaline_phosphatase_core_sf"/>
</dbReference>
<reference evidence="5 6" key="1">
    <citation type="journal article" date="2018" name="Mar. Genomics">
        <title>Complete genome sequence of Marinifilaceae bacterium strain SPP2, isolated from the Antarctic marine sediment.</title>
        <authorList>
            <person name="Watanabe M."/>
            <person name="Kojima H."/>
            <person name="Fukui M."/>
        </authorList>
    </citation>
    <scope>NUCLEOTIDE SEQUENCE [LARGE SCALE GENOMIC DNA]</scope>
    <source>
        <strain evidence="5 6">SPP2</strain>
    </source>
</reference>
<keyword evidence="3" id="KW-0732">Signal</keyword>
<dbReference type="OrthoDB" id="9765065at2"/>
<sequence>MLKKIFIAFLLSIFAWSNSFADKRPNVIVILADDLGVGDVSNYRRMHTNQIILETPNIDKLANSGMKFTNAHAPAALCATSRYAIMTGNSCYRSTLPWGVWGGYSKSVIKPDQLTLGRLMKQADYQTAFLGKWHLGTTFNRKDNPNVEYVPNKKKKIEDEVDITRIVASGPNQNGFDYSFNLPSGIQNVPYAAYENDKWFPLTKESKIAIIDQEYMASLDLELDKKEGLGDSNWEPRKIGPLLVNKAVDYIKGHANKKEPFFMYYCSQAVHTPHSAAKELNGVKIAGTTPSRHMDMIKELDVQVGMIVDELKEQGIYENTVLIFTSDNGGLHVDGDTWNSHHEPSDIYRGCKNDPYEGGHRVPFIVTWPKEIKAKQSTEQPILGLDIMATLAAITDQNISADVAMDSYNLLPVLQNTKGAKTHPFLMVQGGSHKEVIIIDEGWKLIIQMDKKDKTDKIRTPIALFDLNNNEKEDERYNLINDKKYQDKIEYLFKKYNDTRDNKPFTGKHL</sequence>
<dbReference type="CDD" id="cd16143">
    <property type="entry name" value="ARS_like"/>
    <property type="match status" value="1"/>
</dbReference>
<dbReference type="AlphaFoldDB" id="A0A1Y1CLF1"/>
<evidence type="ECO:0000313" key="5">
    <source>
        <dbReference type="EMBL" id="BAX81124.1"/>
    </source>
</evidence>
<dbReference type="EMBL" id="AP018042">
    <property type="protein sequence ID" value="BAX81124.1"/>
    <property type="molecule type" value="Genomic_DNA"/>
</dbReference>
<name>A0A1Y1CLF1_9BACT</name>
<keyword evidence="2" id="KW-0378">Hydrolase</keyword>
<proteinExistence type="inferred from homology"/>
<evidence type="ECO:0000256" key="2">
    <source>
        <dbReference type="ARBA" id="ARBA00022801"/>
    </source>
</evidence>